<dbReference type="PANTHER" id="PTHR11735">
    <property type="entry name" value="TRNA N6-ADENOSINE THREONYLCARBAMOYLTRANSFERASE"/>
    <property type="match status" value="1"/>
</dbReference>
<dbReference type="GO" id="GO:0005829">
    <property type="term" value="C:cytosol"/>
    <property type="evidence" value="ECO:0007669"/>
    <property type="project" value="TreeGrafter"/>
</dbReference>
<dbReference type="Proteomes" id="UP000322084">
    <property type="component" value="Unassembled WGS sequence"/>
</dbReference>
<comment type="caution">
    <text evidence="3">The sequence shown here is derived from an EMBL/GenBank/DDBJ whole genome shotgun (WGS) entry which is preliminary data.</text>
</comment>
<feature type="region of interest" description="Disordered" evidence="1">
    <location>
        <begin position="216"/>
        <end position="242"/>
    </location>
</feature>
<dbReference type="Pfam" id="PF00814">
    <property type="entry name" value="TsaD"/>
    <property type="match status" value="1"/>
</dbReference>
<dbReference type="InterPro" id="IPR000905">
    <property type="entry name" value="Gcp-like_dom"/>
</dbReference>
<evidence type="ECO:0000313" key="4">
    <source>
        <dbReference type="Proteomes" id="UP000322084"/>
    </source>
</evidence>
<feature type="domain" description="Gcp-like" evidence="2">
    <location>
        <begin position="36"/>
        <end position="196"/>
    </location>
</feature>
<protein>
    <submittedName>
        <fullName evidence="3">tRNA (Adenosine(37)-N6)-threonylcarbamoyltransferase complex dimerization subunit type 1 TsaB</fullName>
    </submittedName>
</protein>
<dbReference type="EMBL" id="BKCL01000003">
    <property type="protein sequence ID" value="GEQ97440.1"/>
    <property type="molecule type" value="Genomic_DNA"/>
</dbReference>
<accession>A0A5A7MN74</accession>
<proteinExistence type="predicted"/>
<dbReference type="GO" id="GO:0016740">
    <property type="term" value="F:transferase activity"/>
    <property type="evidence" value="ECO:0007669"/>
    <property type="project" value="UniProtKB-KW"/>
</dbReference>
<gene>
    <name evidence="3" type="ORF">JCM17844_10770</name>
</gene>
<dbReference type="AlphaFoldDB" id="A0A5A7MN74"/>
<organism evidence="3 4">
    <name type="scientific">Iodidimonas gelatinilytica</name>
    <dbReference type="NCBI Taxonomy" id="1236966"/>
    <lineage>
        <taxon>Bacteria</taxon>
        <taxon>Pseudomonadati</taxon>
        <taxon>Pseudomonadota</taxon>
        <taxon>Alphaproteobacteria</taxon>
        <taxon>Iodidimonadales</taxon>
        <taxon>Iodidimonadaceae</taxon>
        <taxon>Iodidimonas</taxon>
    </lineage>
</organism>
<keyword evidence="3" id="KW-0808">Transferase</keyword>
<evidence type="ECO:0000256" key="1">
    <source>
        <dbReference type="SAM" id="MobiDB-lite"/>
    </source>
</evidence>
<name>A0A5A7MN74_9PROT</name>
<evidence type="ECO:0000313" key="3">
    <source>
        <dbReference type="EMBL" id="GEQ97440.1"/>
    </source>
</evidence>
<evidence type="ECO:0000259" key="2">
    <source>
        <dbReference type="Pfam" id="PF00814"/>
    </source>
</evidence>
<dbReference type="InterPro" id="IPR022496">
    <property type="entry name" value="T6A_TsaB"/>
</dbReference>
<sequence>MMTPVYLAFDTGAQSCSVALLKEGGAPYSLTKTMRRGQAEALLPMIDDLVRQQGLEMTHISHIAVTTGPGSFAGVRVGIAAARGLALALSVPAIGFTTFETLAFAARTLVEQETTDQPVLVALAARGDQLYCQSFDEKGQSISAPALSELEDIAALYADWRGGIIGSGAEKLAMRIPHARMMVAPEGLAAALVHLVAQTVTAQTVTVQTGRREHDALPSPFYLRPPDAKQSTRPGLTRLDPS</sequence>
<dbReference type="PANTHER" id="PTHR11735:SF11">
    <property type="entry name" value="TRNA THREONYLCARBAMOYLADENOSINE BIOSYNTHESIS PROTEIN TSAB"/>
    <property type="match status" value="1"/>
</dbReference>
<dbReference type="NCBIfam" id="TIGR03725">
    <property type="entry name" value="T6A_YeaZ"/>
    <property type="match status" value="1"/>
</dbReference>
<dbReference type="RefSeq" id="WP_149999929.1">
    <property type="nucleotide sequence ID" value="NZ_BKCL01000003.1"/>
</dbReference>
<dbReference type="Gene3D" id="3.30.420.40">
    <property type="match status" value="2"/>
</dbReference>
<dbReference type="InterPro" id="IPR043129">
    <property type="entry name" value="ATPase_NBD"/>
</dbReference>
<dbReference type="SUPFAM" id="SSF53067">
    <property type="entry name" value="Actin-like ATPase domain"/>
    <property type="match status" value="1"/>
</dbReference>
<dbReference type="GO" id="GO:0002949">
    <property type="term" value="P:tRNA threonylcarbamoyladenosine modification"/>
    <property type="evidence" value="ECO:0007669"/>
    <property type="project" value="InterPro"/>
</dbReference>
<reference evidence="3 4" key="1">
    <citation type="submission" date="2019-09" db="EMBL/GenBank/DDBJ databases">
        <title>NBRP : Genome information of microbial organism related human and environment.</title>
        <authorList>
            <person name="Hattori M."/>
            <person name="Oshima K."/>
            <person name="Inaba H."/>
            <person name="Suda W."/>
            <person name="Sakamoto M."/>
            <person name="Iino T."/>
            <person name="Kitahara M."/>
            <person name="Oshida Y."/>
            <person name="Iida T."/>
            <person name="Kudo T."/>
            <person name="Itoh T."/>
            <person name="Ohkuma M."/>
        </authorList>
    </citation>
    <scope>NUCLEOTIDE SEQUENCE [LARGE SCALE GENOMIC DNA]</scope>
    <source>
        <strain evidence="3 4">Hi-2</strain>
    </source>
</reference>